<accession>A0A6G0ZL03</accession>
<dbReference type="Pfam" id="PF00481">
    <property type="entry name" value="PP2C"/>
    <property type="match status" value="1"/>
</dbReference>
<dbReference type="GO" id="GO:0046872">
    <property type="term" value="F:metal ion binding"/>
    <property type="evidence" value="ECO:0007669"/>
    <property type="project" value="UniProtKB-KW"/>
</dbReference>
<dbReference type="AlphaFoldDB" id="A0A6G0ZL03"/>
<dbReference type="InterPro" id="IPR036457">
    <property type="entry name" value="PPM-type-like_dom_sf"/>
</dbReference>
<dbReference type="GO" id="GO:0005739">
    <property type="term" value="C:mitochondrion"/>
    <property type="evidence" value="ECO:0007669"/>
    <property type="project" value="TreeGrafter"/>
</dbReference>
<dbReference type="CDD" id="cd00143">
    <property type="entry name" value="PP2Cc"/>
    <property type="match status" value="1"/>
</dbReference>
<keyword evidence="3 4" id="KW-0904">Protein phosphatase</keyword>
<evidence type="ECO:0000256" key="1">
    <source>
        <dbReference type="ARBA" id="ARBA00022723"/>
    </source>
</evidence>
<name>A0A6G0ZL03_APHCR</name>
<proteinExistence type="inferred from homology"/>
<dbReference type="SUPFAM" id="SSF81606">
    <property type="entry name" value="PP2C-like"/>
    <property type="match status" value="1"/>
</dbReference>
<dbReference type="InterPro" id="IPR001932">
    <property type="entry name" value="PPM-type_phosphatase-like_dom"/>
</dbReference>
<dbReference type="PROSITE" id="PS51746">
    <property type="entry name" value="PPM_2"/>
    <property type="match status" value="1"/>
</dbReference>
<dbReference type="Gene3D" id="3.60.40.10">
    <property type="entry name" value="PPM-type phosphatase domain"/>
    <property type="match status" value="1"/>
</dbReference>
<dbReference type="EMBL" id="VUJU01000259">
    <property type="protein sequence ID" value="KAF0771740.1"/>
    <property type="molecule type" value="Genomic_DNA"/>
</dbReference>
<keyword evidence="6" id="KW-0670">Pyruvate</keyword>
<reference evidence="6 7" key="1">
    <citation type="submission" date="2019-08" db="EMBL/GenBank/DDBJ databases">
        <title>Whole genome of Aphis craccivora.</title>
        <authorList>
            <person name="Voronova N.V."/>
            <person name="Shulinski R.S."/>
            <person name="Bandarenka Y.V."/>
            <person name="Zhorov D.G."/>
            <person name="Warner D."/>
        </authorList>
    </citation>
    <scope>NUCLEOTIDE SEQUENCE [LARGE SCALE GENOMIC DNA]</scope>
    <source>
        <strain evidence="6">180601</strain>
        <tissue evidence="6">Whole Body</tissue>
    </source>
</reference>
<comment type="similarity">
    <text evidence="4">Belongs to the PP2C family.</text>
</comment>
<evidence type="ECO:0000256" key="3">
    <source>
        <dbReference type="ARBA" id="ARBA00022912"/>
    </source>
</evidence>
<protein>
    <submittedName>
        <fullName evidence="6">Pyruvate dehydrogenase</fullName>
    </submittedName>
</protein>
<keyword evidence="2 4" id="KW-0378">Hydrolase</keyword>
<keyword evidence="7" id="KW-1185">Reference proteome</keyword>
<dbReference type="PANTHER" id="PTHR13832:SF792">
    <property type="entry name" value="GM14286P"/>
    <property type="match status" value="1"/>
</dbReference>
<keyword evidence="1" id="KW-0479">Metal-binding</keyword>
<dbReference type="InterPro" id="IPR000222">
    <property type="entry name" value="PP2C_BS"/>
</dbReference>
<organism evidence="6 7">
    <name type="scientific">Aphis craccivora</name>
    <name type="common">Cowpea aphid</name>
    <dbReference type="NCBI Taxonomy" id="307492"/>
    <lineage>
        <taxon>Eukaryota</taxon>
        <taxon>Metazoa</taxon>
        <taxon>Ecdysozoa</taxon>
        <taxon>Arthropoda</taxon>
        <taxon>Hexapoda</taxon>
        <taxon>Insecta</taxon>
        <taxon>Pterygota</taxon>
        <taxon>Neoptera</taxon>
        <taxon>Paraneoptera</taxon>
        <taxon>Hemiptera</taxon>
        <taxon>Sternorrhyncha</taxon>
        <taxon>Aphidomorpha</taxon>
        <taxon>Aphidoidea</taxon>
        <taxon>Aphididae</taxon>
        <taxon>Aphidini</taxon>
        <taxon>Aphis</taxon>
        <taxon>Aphis</taxon>
    </lineage>
</organism>
<dbReference type="GO" id="GO:0004741">
    <property type="term" value="F:[pyruvate dehydrogenase (acetyl-transferring)]-phosphatase activity"/>
    <property type="evidence" value="ECO:0007669"/>
    <property type="project" value="TreeGrafter"/>
</dbReference>
<evidence type="ECO:0000256" key="4">
    <source>
        <dbReference type="RuleBase" id="RU003465"/>
    </source>
</evidence>
<evidence type="ECO:0000256" key="2">
    <source>
        <dbReference type="ARBA" id="ARBA00022801"/>
    </source>
</evidence>
<dbReference type="PANTHER" id="PTHR13832">
    <property type="entry name" value="PROTEIN PHOSPHATASE 2C"/>
    <property type="match status" value="1"/>
</dbReference>
<dbReference type="InterPro" id="IPR015655">
    <property type="entry name" value="PP2C"/>
</dbReference>
<comment type="caution">
    <text evidence="6">The sequence shown here is derived from an EMBL/GenBank/DDBJ whole genome shotgun (WGS) entry which is preliminary data.</text>
</comment>
<sequence>MSINFYTNNVCLLGIKNIFKFQLHSKCIHRSAVVRKITPQEVTAILSSKEHIYEFEHNLGSVKAYETNQLESNSPIEDARAEAKCLLTSGWYNKSMLFGVFDGHGGASCSHVITKRLFDYICVSLLPKPLLLEYLESGNRLVEMRNETFDLVAELKTLYAQSLKSYVLKLINERQEHQFKMKDALEKAFLQLDEDIMSEARLNTNSEVDNLTLNVGLSGSVACVAHIDGPHLHVASTGDCLAVVGVYTDDNTWIAKVMVEEHNTDNLNELHRVISEHPSNEKDTVIKYERLLGQLAPLRAFGDLRLLNFKYKWSREMLIEHVVPKLGENAIPPFYYTPPYLTAKPQVAHHHLQPRDKFLILATDGLWDFMSPLQVVRLVGEHMSGKVTLTPLKLPRKNMKLSDINNLLLQRRDSLKRKPVDANACTHLIRNALGGSEYGVEHAKLSQLLNLPKNISRSFRDDITITIVYFNTEYLRHPQA</sequence>
<dbReference type="PROSITE" id="PS01032">
    <property type="entry name" value="PPM_1"/>
    <property type="match status" value="1"/>
</dbReference>
<evidence type="ECO:0000313" key="7">
    <source>
        <dbReference type="Proteomes" id="UP000478052"/>
    </source>
</evidence>
<dbReference type="SMART" id="SM00332">
    <property type="entry name" value="PP2Cc"/>
    <property type="match status" value="1"/>
</dbReference>
<evidence type="ECO:0000313" key="6">
    <source>
        <dbReference type="EMBL" id="KAF0771740.1"/>
    </source>
</evidence>
<gene>
    <name evidence="6" type="ORF">FWK35_00006383</name>
</gene>
<evidence type="ECO:0000259" key="5">
    <source>
        <dbReference type="PROSITE" id="PS51746"/>
    </source>
</evidence>
<dbReference type="OrthoDB" id="420076at2759"/>
<dbReference type="Proteomes" id="UP000478052">
    <property type="component" value="Unassembled WGS sequence"/>
</dbReference>
<feature type="domain" description="PPM-type phosphatase" evidence="5">
    <location>
        <begin position="78"/>
        <end position="470"/>
    </location>
</feature>